<reference evidence="1" key="2">
    <citation type="journal article" date="2010" name="Curr. Genet.">
        <title>The complete mitochondrial genome sequence of the hornwort Phaeoceros laevis: retention of many ancient pseudogenes and conservative evolution of mitochondrial genomes in hornworts.</title>
        <authorList>
            <person name="Xue J.Y."/>
            <person name="Liu Y."/>
            <person name="Li L."/>
            <person name="Wang B."/>
            <person name="Qiu Y.L."/>
        </authorList>
    </citation>
    <scope>NUCLEOTIDE SEQUENCE</scope>
</reference>
<name>D3J0J2_9EMBR</name>
<accession>D3J0J2</accession>
<dbReference type="EMBL" id="GQ376531">
    <property type="protein sequence ID" value="ACT75306.1"/>
    <property type="molecule type" value="Genomic_DNA"/>
</dbReference>
<gene>
    <name evidence="1" type="primary">ORF124_2</name>
    <name evidence="1" type="ORF">PhlaMp22</name>
</gene>
<dbReference type="GeneID" id="8746954"/>
<organism evidence="1">
    <name type="scientific">Phaeoceros laevis</name>
    <dbReference type="NCBI Taxonomy" id="37308"/>
    <lineage>
        <taxon>Eukaryota</taxon>
        <taxon>Viridiplantae</taxon>
        <taxon>Streptophyta</taxon>
        <taxon>Embryophyta</taxon>
        <taxon>Anthocerotophyta</taxon>
        <taxon>Anthocerotopsida</taxon>
        <taxon>Notothylidae</taxon>
        <taxon>Notothyladales</taxon>
        <taxon>Notothyladaceae</taxon>
        <taxon>Phaeoceros</taxon>
    </lineage>
</organism>
<evidence type="ECO:0000313" key="1">
    <source>
        <dbReference type="EMBL" id="ACT75306.1"/>
    </source>
</evidence>
<sequence>MMKLIYYNVFYLLKSAKRAKKHLIQELFTSKGPVTRIGFGEGLESAADALLLLLLPRCPGPFCLSSFIYCAHKLDQPLCSLRPLPLLLPKTFLFFYGSAGDGKSLSCEALNWLGRGLLREGTAT</sequence>
<dbReference type="RefSeq" id="YP_003412098.1">
    <property type="nucleotide sequence ID" value="NC_013765.1"/>
</dbReference>
<dbReference type="AlphaFoldDB" id="D3J0J2"/>
<protein>
    <submittedName>
        <fullName evidence="1">Uncharacterized protein ORF124_2</fullName>
    </submittedName>
</protein>
<reference evidence="1" key="1">
    <citation type="submission" date="2009-07" db="EMBL/GenBank/DDBJ databases">
        <authorList>
            <person name="Xue J.-Y."/>
            <person name="Li L."/>
            <person name="Wang B."/>
            <person name="Liu Y."/>
            <person name="Qiu Y.-L."/>
        </authorList>
    </citation>
    <scope>NUCLEOTIDE SEQUENCE</scope>
</reference>
<proteinExistence type="predicted"/>
<keyword evidence="1" id="KW-0496">Mitochondrion</keyword>
<geneLocation type="mitochondrion" evidence="1"/>